<dbReference type="PANTHER" id="PTHR10182:SF12">
    <property type="entry name" value="OS07G0585100 PROTEIN"/>
    <property type="match status" value="1"/>
</dbReference>
<evidence type="ECO:0000313" key="2">
    <source>
        <dbReference type="EMBL" id="KAL2466937.1"/>
    </source>
</evidence>
<dbReference type="PANTHER" id="PTHR10182">
    <property type="entry name" value="CALCIUM-BINDING PROTEIN 39-RELATED"/>
    <property type="match status" value="1"/>
</dbReference>
<comment type="caution">
    <text evidence="2">The sequence shown here is derived from an EMBL/GenBank/DDBJ whole genome shotgun (WGS) entry which is preliminary data.</text>
</comment>
<dbReference type="InterPro" id="IPR011989">
    <property type="entry name" value="ARM-like"/>
</dbReference>
<dbReference type="Pfam" id="PF08569">
    <property type="entry name" value="Mo25"/>
    <property type="match status" value="1"/>
</dbReference>
<evidence type="ECO:0000256" key="1">
    <source>
        <dbReference type="ARBA" id="ARBA00011012"/>
    </source>
</evidence>
<reference evidence="3" key="1">
    <citation type="submission" date="2024-07" db="EMBL/GenBank/DDBJ databases">
        <title>Two chromosome-level genome assemblies of Korean endemic species Abeliophyllum distichum and Forsythia ovata (Oleaceae).</title>
        <authorList>
            <person name="Jang H."/>
        </authorList>
    </citation>
    <scope>NUCLEOTIDE SEQUENCE [LARGE SCALE GENOMIC DNA]</scope>
</reference>
<proteinExistence type="inferred from homology"/>
<dbReference type="SUPFAM" id="SSF48371">
    <property type="entry name" value="ARM repeat"/>
    <property type="match status" value="1"/>
</dbReference>
<accession>A0ABD1PSN2</accession>
<protein>
    <submittedName>
        <fullName evidence="2">MO25-like protein</fullName>
    </submittedName>
</protein>
<dbReference type="InterPro" id="IPR016024">
    <property type="entry name" value="ARM-type_fold"/>
</dbReference>
<dbReference type="InterPro" id="IPR013878">
    <property type="entry name" value="Mo25"/>
</dbReference>
<dbReference type="EMBL" id="JBFOLK010000013">
    <property type="protein sequence ID" value="KAL2466937.1"/>
    <property type="molecule type" value="Genomic_DNA"/>
</dbReference>
<gene>
    <name evidence="2" type="ORF">Adt_42788</name>
</gene>
<dbReference type="AlphaFoldDB" id="A0ABD1PSN2"/>
<keyword evidence="3" id="KW-1185">Reference proteome</keyword>
<evidence type="ECO:0000313" key="3">
    <source>
        <dbReference type="Proteomes" id="UP001604336"/>
    </source>
</evidence>
<sequence length="109" mass="12374">MKSILYGNGESQPVPEACIQLTQEFFKDETLCLLILCVPELNFEARKDATQVVANLQRQLVNLHLIASEYLEANLDLMDQLIPGYEDSVIALHYGGMLRECIRHQIVAR</sequence>
<comment type="similarity">
    <text evidence="1">Belongs to the Mo25 family.</text>
</comment>
<dbReference type="Gene3D" id="1.25.10.10">
    <property type="entry name" value="Leucine-rich Repeat Variant"/>
    <property type="match status" value="1"/>
</dbReference>
<organism evidence="2 3">
    <name type="scientific">Abeliophyllum distichum</name>
    <dbReference type="NCBI Taxonomy" id="126358"/>
    <lineage>
        <taxon>Eukaryota</taxon>
        <taxon>Viridiplantae</taxon>
        <taxon>Streptophyta</taxon>
        <taxon>Embryophyta</taxon>
        <taxon>Tracheophyta</taxon>
        <taxon>Spermatophyta</taxon>
        <taxon>Magnoliopsida</taxon>
        <taxon>eudicotyledons</taxon>
        <taxon>Gunneridae</taxon>
        <taxon>Pentapetalae</taxon>
        <taxon>asterids</taxon>
        <taxon>lamiids</taxon>
        <taxon>Lamiales</taxon>
        <taxon>Oleaceae</taxon>
        <taxon>Forsythieae</taxon>
        <taxon>Abeliophyllum</taxon>
    </lineage>
</organism>
<name>A0ABD1PSN2_9LAMI</name>
<dbReference type="Proteomes" id="UP001604336">
    <property type="component" value="Unassembled WGS sequence"/>
</dbReference>